<organism evidence="3">
    <name type="scientific">[Clostridium] nexile</name>
    <dbReference type="NCBI Taxonomy" id="29361"/>
    <lineage>
        <taxon>Bacteria</taxon>
        <taxon>Bacillati</taxon>
        <taxon>Bacillota</taxon>
        <taxon>Clostridia</taxon>
        <taxon>Lachnospirales</taxon>
        <taxon>Lachnospiraceae</taxon>
        <taxon>Tyzzerella</taxon>
    </lineage>
</organism>
<proteinExistence type="predicted"/>
<feature type="domain" description="ParB-like N-terminal" evidence="2">
    <location>
        <begin position="52"/>
        <end position="156"/>
    </location>
</feature>
<dbReference type="SUPFAM" id="SSF109709">
    <property type="entry name" value="KorB DNA-binding domain-like"/>
    <property type="match status" value="1"/>
</dbReference>
<protein>
    <submittedName>
        <fullName evidence="3">Nucleoid occlusion protein</fullName>
    </submittedName>
</protein>
<dbReference type="Gene3D" id="3.90.1530.10">
    <property type="entry name" value="Conserved hypothetical protein from pyrococcus furiosus pfu- 392566-001, ParB domain"/>
    <property type="match status" value="1"/>
</dbReference>
<name>A0A6N2VRY2_9FIRM</name>
<evidence type="ECO:0000313" key="3">
    <source>
        <dbReference type="EMBL" id="VYT33024.1"/>
    </source>
</evidence>
<gene>
    <name evidence="3" type="primary">noc</name>
    <name evidence="3" type="ORF">CNLFYP112_00542</name>
</gene>
<dbReference type="GO" id="GO:0007059">
    <property type="term" value="P:chromosome segregation"/>
    <property type="evidence" value="ECO:0007669"/>
    <property type="project" value="TreeGrafter"/>
</dbReference>
<dbReference type="PANTHER" id="PTHR33375">
    <property type="entry name" value="CHROMOSOME-PARTITIONING PROTEIN PARB-RELATED"/>
    <property type="match status" value="1"/>
</dbReference>
<evidence type="ECO:0000256" key="1">
    <source>
        <dbReference type="SAM" id="MobiDB-lite"/>
    </source>
</evidence>
<dbReference type="Pfam" id="PF02195">
    <property type="entry name" value="ParB_N"/>
    <property type="match status" value="1"/>
</dbReference>
<dbReference type="InterPro" id="IPR050336">
    <property type="entry name" value="Chromosome_partition/occlusion"/>
</dbReference>
<reference evidence="3" key="1">
    <citation type="submission" date="2019-11" db="EMBL/GenBank/DDBJ databases">
        <authorList>
            <person name="Feng L."/>
        </authorList>
    </citation>
    <scope>NUCLEOTIDE SEQUENCE</scope>
    <source>
        <strain evidence="3">CnexileLFYP112</strain>
    </source>
</reference>
<accession>A0A6N2VRY2</accession>
<dbReference type="PANTHER" id="PTHR33375:SF1">
    <property type="entry name" value="CHROMOSOME-PARTITIONING PROTEIN PARB-RELATED"/>
    <property type="match status" value="1"/>
</dbReference>
<sequence length="343" mass="39489">MATNKFSKAFGKAKNDNHTNNATTNVGKKITIGGELLNAASQTIKQKEMEVIYVLPKDIYPSPENTISMNESEIEDLAQSFTEVGMLNPLIVREMENKKYRIVCGERRYRATNLNIEKGLRSAEQPIKCHLFNPELVDLPLNEDEKEDYVRDVENAQQRNKTDGDKLMLMRKFKARYELLRERDPERFKGIKTRELLSEDLDISKSTVAQFQKVENQGSNALKQALIDEQVTITTAVDIASMPEKKQEDLINKVLGNNSVVTKKDVNQYQYEEKNQNKNTFTEEKEDEVLEDGKSLITEKSLKKEMKDIFKHLKEKNGVKVDSDELLSILNKIREIEKILKKN</sequence>
<dbReference type="GO" id="GO:0005694">
    <property type="term" value="C:chromosome"/>
    <property type="evidence" value="ECO:0007669"/>
    <property type="project" value="TreeGrafter"/>
</dbReference>
<dbReference type="Gene3D" id="1.10.10.2830">
    <property type="match status" value="1"/>
</dbReference>
<dbReference type="EMBL" id="CACRTG010000034">
    <property type="protein sequence ID" value="VYT33024.1"/>
    <property type="molecule type" value="Genomic_DNA"/>
</dbReference>
<dbReference type="InterPro" id="IPR003115">
    <property type="entry name" value="ParB_N"/>
</dbReference>
<dbReference type="SMART" id="SM00470">
    <property type="entry name" value="ParB"/>
    <property type="match status" value="1"/>
</dbReference>
<evidence type="ECO:0000259" key="2">
    <source>
        <dbReference type="SMART" id="SM00470"/>
    </source>
</evidence>
<dbReference type="SUPFAM" id="SSF110849">
    <property type="entry name" value="ParB/Sulfiredoxin"/>
    <property type="match status" value="1"/>
</dbReference>
<feature type="region of interest" description="Disordered" evidence="1">
    <location>
        <begin position="1"/>
        <end position="25"/>
    </location>
</feature>
<dbReference type="InterPro" id="IPR036086">
    <property type="entry name" value="ParB/Sulfiredoxin_sf"/>
</dbReference>
<dbReference type="AlphaFoldDB" id="A0A6N2VRY2"/>